<feature type="compositionally biased region" description="Polar residues" evidence="10">
    <location>
        <begin position="810"/>
        <end position="828"/>
    </location>
</feature>
<feature type="region of interest" description="Disordered" evidence="10">
    <location>
        <begin position="958"/>
        <end position="980"/>
    </location>
</feature>
<feature type="region of interest" description="Disordered" evidence="10">
    <location>
        <begin position="1499"/>
        <end position="1520"/>
    </location>
</feature>
<evidence type="ECO:0000256" key="9">
    <source>
        <dbReference type="RuleBase" id="RU364134"/>
    </source>
</evidence>
<comment type="function">
    <text evidence="9">Component of the Mediator complex, a coactivator involved in regulated transcription of nearly all RNA polymerase II-dependent genes. Mediator functions as a bridge to convey information from gene-specific regulatory proteins to the basal RNA polymerase II transcription machinery. Mediator is recruited to promoters by direct interactions with regulatory proteins and serves as a scaffold for the assembly of a functional preinitiation complex with RNA polymerase II and the general transcription factors.</text>
</comment>
<keyword evidence="8 9" id="KW-0539">Nucleus</keyword>
<gene>
    <name evidence="13" type="ORF">BWQ96_00592</name>
</gene>
<dbReference type="PANTHER" id="PTHR48249:SF3">
    <property type="entry name" value="MEDIATOR OF RNA POLYMERASE II TRANSCRIPTION SUBUNIT 13"/>
    <property type="match status" value="1"/>
</dbReference>
<proteinExistence type="inferred from homology"/>
<comment type="caution">
    <text evidence="13">The sequence shown here is derived from an EMBL/GenBank/DDBJ whole genome shotgun (WGS) entry which is preliminary data.</text>
</comment>
<sequence length="1679" mass="182307">MHPPQPFNPPVSVSVLALKNLTAVPFIRLTLRPTPQTLSQSHVAARAKWLEHGVGAQTAFPAAALSLLAEQLPATLTSLVRPTQGKPPSKPGRAPLSTACLWVFGASHNLHSASTLLADAFLVEEEGVWSASSPPAHTHAFTAAIHRAIALALQSQGALRVANQIVQPAVRLSYSFSVTLSAPPESRIIIRVTVKHSKARRLTDRDLARDVKSPLHVFTAPLGTSAILSPRPPAGDALTESVLTRWREAGMLPSDHSSSPDVDTTVVFVKFDNGLEVPFPRAVILTNQPATPLEVQKPEVSKMTTPLRKTSKIANLWKSRKRPRSPSPTAPIPDISVAAPPTTAKPTSNAVQPFANDAPTAQSLNAALRSLQPKGQKDTLPVMLHPLVETVFPPTSSFSAEDGSTESQELKEESTVAANPTDAKNSTSGDSNPVTAQVQKDAEAPATEQPVKSEPVAGSLTTARGLDSFQLDVDVTTTQDVFDSGHEMDMADFGALEDEFAEFFQDGMDDRIPDVGSGALANESSTPLESGNAQTSLERNTSEVESKLRMEKTSGADAKMDVDSVPQEHDMDRVQATGNASGANGELDNLSPTELVRAAFKSFASKATQNNTEIVDVRKRLNSFFEDDFTERRRLRLSTSERISKRRRLSKLYNPKSRLQLLRACSASDVLSNLTEKKTSPVSDIKVAGEELKRKSLYVPWKKIHAFSHLLRKGESVTDPVILKQASLSEIADSDEEGDSAIQEHAKKSYKSADILSLEELTSDSGNEKPLFSHITSDRQLDSEAFKIANSVAIDCASVCFVLSSDRSSHTSGSPAHNEYSYTHSSPTGIREDDPKYTSSIHLGQNAAKGLPPHPALKTQLPAVSSSPGGRSTLKREGELFNILSLIEMQLFSMNELCLFRNDLIDATDCLQMDKAPPELGTDMVSSATMRRVLLGLPRALETSQVFRPYLESLRCTKTPADNDGLRDDMPPTDSDSEELGVEVPSVLGPLSITEYMGKSAGVFPLNPPKVCIGYNKEWMETFGGALPLWEKAGLEPYSERKNVEYVAMAPKDIEQDVKVFLGDVSSVYEECSFGKHVIFPFEPVAFIANSMVESPSTDVRKSAGVLTEPEKAMTEQYQLHVKALCTKLASLTRENRKNPIASPTNIVAYVISPFKKKQKAANVALLRAISPLVNAVPGAVPSGIGSTPPIPNLPAAPWRASPSKGIVSLTVRVLPREVVDRNLAGVVDMERVNNRSLRPQLLKAISFAVFNSIRTKRVRIPSTDGEVANVLSRASLMPDDLMSPMTPDMVTESPGGASITPVSPLGNMTEEGGAHSGHIVPSSLHVGHVDQSCALSPSFLHEPAVVLAGVGKHMGQTDSRADIVLHLAYTFCEASSRFVFAWTDQRGELLDVATVPIIRTAMTSSRRKAFWGMWARGQRWRIPYVDEVHATVSRLGPLASGELSDWEWVMSKVMSSKSSLSEKIADEDISVPVVRRFPPPQQAKPEEVNDVYTEISTPATPGVAQTTSSAPGSKSAPSMDVKMPPVCSVSILSICNLETHLFLEESWDPNADRRDFAIVGRERLSRGKNVQASAVLARYEEDGIKALEVNILRHYGSAGHSEEMSDVRSPWDSLDVQSIANKIISNFHDLRYTGSSPSWPAQRWLSMYPVHIDAVRGYQSYLRLIHSNGSGFPAVGLR</sequence>
<dbReference type="GO" id="GO:0016592">
    <property type="term" value="C:mediator complex"/>
    <property type="evidence" value="ECO:0007669"/>
    <property type="project" value="InterPro"/>
</dbReference>
<feature type="domain" description="MID" evidence="12">
    <location>
        <begin position="1042"/>
        <end position="1186"/>
    </location>
</feature>
<keyword evidence="6 9" id="KW-0010">Activator</keyword>
<evidence type="ECO:0000256" key="4">
    <source>
        <dbReference type="ARBA" id="ARBA00022491"/>
    </source>
</evidence>
<evidence type="ECO:0000256" key="10">
    <source>
        <dbReference type="SAM" id="MobiDB-lite"/>
    </source>
</evidence>
<evidence type="ECO:0000256" key="7">
    <source>
        <dbReference type="ARBA" id="ARBA00023163"/>
    </source>
</evidence>
<accession>A0A2V3J5X2</accession>
<dbReference type="Pfam" id="PF06333">
    <property type="entry name" value="Med13_C"/>
    <property type="match status" value="1"/>
</dbReference>
<feature type="domain" description="Mediator complex subunit Med13 C-terminal" evidence="11">
    <location>
        <begin position="1363"/>
        <end position="1656"/>
    </location>
</feature>
<evidence type="ECO:0000256" key="6">
    <source>
        <dbReference type="ARBA" id="ARBA00023159"/>
    </source>
</evidence>
<feature type="compositionally biased region" description="Polar residues" evidence="10">
    <location>
        <begin position="1499"/>
        <end position="1517"/>
    </location>
</feature>
<feature type="region of interest" description="Disordered" evidence="10">
    <location>
        <begin position="311"/>
        <end position="355"/>
    </location>
</feature>
<evidence type="ECO:0000259" key="11">
    <source>
        <dbReference type="Pfam" id="PF06333"/>
    </source>
</evidence>
<feature type="compositionally biased region" description="Polar residues" evidence="10">
    <location>
        <begin position="522"/>
        <end position="539"/>
    </location>
</feature>
<evidence type="ECO:0000256" key="3">
    <source>
        <dbReference type="ARBA" id="ARBA00019618"/>
    </source>
</evidence>
<name>A0A2V3J5X2_9FLOR</name>
<evidence type="ECO:0000256" key="2">
    <source>
        <dbReference type="ARBA" id="ARBA00009354"/>
    </source>
</evidence>
<feature type="compositionally biased region" description="Basic and acidic residues" evidence="10">
    <location>
        <begin position="540"/>
        <end position="569"/>
    </location>
</feature>
<comment type="similarity">
    <text evidence="2 9">Belongs to the Mediator complex subunit 13 family.</text>
</comment>
<keyword evidence="7 9" id="KW-0804">Transcription</keyword>
<dbReference type="OrthoDB" id="4713at2759"/>
<evidence type="ECO:0000259" key="12">
    <source>
        <dbReference type="Pfam" id="PF18296"/>
    </source>
</evidence>
<dbReference type="Pfam" id="PF18296">
    <property type="entry name" value="MID_MedPIWI"/>
    <property type="match status" value="1"/>
</dbReference>
<evidence type="ECO:0000313" key="14">
    <source>
        <dbReference type="Proteomes" id="UP000247409"/>
    </source>
</evidence>
<keyword evidence="14" id="KW-1185">Reference proteome</keyword>
<reference evidence="13 14" key="1">
    <citation type="journal article" date="2018" name="Mol. Biol. Evol.">
        <title>Analysis of the draft genome of the red seaweed Gracilariopsis chorda provides insights into genome size evolution in Rhodophyta.</title>
        <authorList>
            <person name="Lee J."/>
            <person name="Yang E.C."/>
            <person name="Graf L."/>
            <person name="Yang J.H."/>
            <person name="Qiu H."/>
            <person name="Zel Zion U."/>
            <person name="Chan C.X."/>
            <person name="Stephens T.G."/>
            <person name="Weber A.P.M."/>
            <person name="Boo G.H."/>
            <person name="Boo S.M."/>
            <person name="Kim K.M."/>
            <person name="Shin Y."/>
            <person name="Jung M."/>
            <person name="Lee S.J."/>
            <person name="Yim H.S."/>
            <person name="Lee J.H."/>
            <person name="Bhattacharya D."/>
            <person name="Yoon H.S."/>
        </authorList>
    </citation>
    <scope>NUCLEOTIDE SEQUENCE [LARGE SCALE GENOMIC DNA]</scope>
    <source>
        <strain evidence="13 14">SKKU-2015</strain>
        <tissue evidence="13">Whole body</tissue>
    </source>
</reference>
<comment type="subunit">
    <text evidence="9">Component of the Mediator complex.</text>
</comment>
<organism evidence="13 14">
    <name type="scientific">Gracilariopsis chorda</name>
    <dbReference type="NCBI Taxonomy" id="448386"/>
    <lineage>
        <taxon>Eukaryota</taxon>
        <taxon>Rhodophyta</taxon>
        <taxon>Florideophyceae</taxon>
        <taxon>Rhodymeniophycidae</taxon>
        <taxon>Gracilariales</taxon>
        <taxon>Gracilariaceae</taxon>
        <taxon>Gracilariopsis</taxon>
    </lineage>
</organism>
<keyword evidence="4 9" id="KW-0678">Repressor</keyword>
<dbReference type="InterPro" id="IPR041285">
    <property type="entry name" value="MID_MedPIWI"/>
</dbReference>
<evidence type="ECO:0000313" key="13">
    <source>
        <dbReference type="EMBL" id="PXF49522.1"/>
    </source>
</evidence>
<dbReference type="PANTHER" id="PTHR48249">
    <property type="entry name" value="MEDIATOR OF RNA POLYMERASE II TRANSCRIPTION SUBUNIT 13"/>
    <property type="match status" value="1"/>
</dbReference>
<feature type="region of interest" description="Disordered" evidence="10">
    <location>
        <begin position="508"/>
        <end position="569"/>
    </location>
</feature>
<dbReference type="STRING" id="448386.A0A2V3J5X2"/>
<feature type="compositionally biased region" description="Polar residues" evidence="10">
    <location>
        <begin position="416"/>
        <end position="438"/>
    </location>
</feature>
<dbReference type="GO" id="GO:0045944">
    <property type="term" value="P:positive regulation of transcription by RNA polymerase II"/>
    <property type="evidence" value="ECO:0007669"/>
    <property type="project" value="TreeGrafter"/>
</dbReference>
<comment type="subcellular location">
    <subcellularLocation>
        <location evidence="1 9">Nucleus</location>
    </subcellularLocation>
</comment>
<protein>
    <recommendedName>
        <fullName evidence="3 9">Mediator of RNA polymerase II transcription subunit 13</fullName>
    </recommendedName>
</protein>
<dbReference type="EMBL" id="NBIV01000004">
    <property type="protein sequence ID" value="PXF49522.1"/>
    <property type="molecule type" value="Genomic_DNA"/>
</dbReference>
<dbReference type="InterPro" id="IPR009401">
    <property type="entry name" value="Med13_C"/>
</dbReference>
<dbReference type="InterPro" id="IPR051139">
    <property type="entry name" value="Mediator_complx_sub13"/>
</dbReference>
<evidence type="ECO:0000256" key="1">
    <source>
        <dbReference type="ARBA" id="ARBA00004123"/>
    </source>
</evidence>
<feature type="region of interest" description="Disordered" evidence="10">
    <location>
        <begin position="394"/>
        <end position="458"/>
    </location>
</feature>
<evidence type="ECO:0000256" key="5">
    <source>
        <dbReference type="ARBA" id="ARBA00023015"/>
    </source>
</evidence>
<keyword evidence="5 9" id="KW-0805">Transcription regulation</keyword>
<evidence type="ECO:0000256" key="8">
    <source>
        <dbReference type="ARBA" id="ARBA00023242"/>
    </source>
</evidence>
<dbReference type="Proteomes" id="UP000247409">
    <property type="component" value="Unassembled WGS sequence"/>
</dbReference>
<dbReference type="GO" id="GO:0003713">
    <property type="term" value="F:transcription coactivator activity"/>
    <property type="evidence" value="ECO:0007669"/>
    <property type="project" value="TreeGrafter"/>
</dbReference>
<feature type="region of interest" description="Disordered" evidence="10">
    <location>
        <begin position="809"/>
        <end position="872"/>
    </location>
</feature>